<evidence type="ECO:0000256" key="1">
    <source>
        <dbReference type="ARBA" id="ARBA00004141"/>
    </source>
</evidence>
<dbReference type="GO" id="GO:0015297">
    <property type="term" value="F:antiporter activity"/>
    <property type="evidence" value="ECO:0007669"/>
    <property type="project" value="InterPro"/>
</dbReference>
<dbReference type="Pfam" id="PF02080">
    <property type="entry name" value="TrkA_C"/>
    <property type="match status" value="2"/>
</dbReference>
<dbReference type="RefSeq" id="WP_182412412.1">
    <property type="nucleotide sequence ID" value="NZ_CP055153.1"/>
</dbReference>
<feature type="domain" description="RCK C-terminal" evidence="9">
    <location>
        <begin position="571"/>
        <end position="655"/>
    </location>
</feature>
<dbReference type="PANTHER" id="PTHR42751:SF3">
    <property type="entry name" value="SODIUM_GLUTAMATE SYMPORTER"/>
    <property type="match status" value="1"/>
</dbReference>
<dbReference type="PANTHER" id="PTHR42751">
    <property type="entry name" value="SODIUM/HYDROGEN EXCHANGER FAMILY/TRKA DOMAIN PROTEIN"/>
    <property type="match status" value="1"/>
</dbReference>
<feature type="transmembrane region" description="Helical" evidence="8">
    <location>
        <begin position="32"/>
        <end position="49"/>
    </location>
</feature>
<organism evidence="10 11">
    <name type="scientific">Adhaeribacter radiodurans</name>
    <dbReference type="NCBI Taxonomy" id="2745197"/>
    <lineage>
        <taxon>Bacteria</taxon>
        <taxon>Pseudomonadati</taxon>
        <taxon>Bacteroidota</taxon>
        <taxon>Cytophagia</taxon>
        <taxon>Cytophagales</taxon>
        <taxon>Hymenobacteraceae</taxon>
        <taxon>Adhaeribacter</taxon>
    </lineage>
</organism>
<feature type="transmembrane region" description="Helical" evidence="8">
    <location>
        <begin position="527"/>
        <end position="545"/>
    </location>
</feature>
<accession>A0A7L7LB19</accession>
<dbReference type="Gene3D" id="1.20.1530.20">
    <property type="match status" value="1"/>
</dbReference>
<dbReference type="GO" id="GO:0008324">
    <property type="term" value="F:monoatomic cation transmembrane transporter activity"/>
    <property type="evidence" value="ECO:0007669"/>
    <property type="project" value="InterPro"/>
</dbReference>
<keyword evidence="4" id="KW-0633">Potassium transport</keyword>
<evidence type="ECO:0000313" key="11">
    <source>
        <dbReference type="Proteomes" id="UP000514509"/>
    </source>
</evidence>
<feature type="transmembrane region" description="Helical" evidence="8">
    <location>
        <begin position="61"/>
        <end position="80"/>
    </location>
</feature>
<dbReference type="InterPro" id="IPR006153">
    <property type="entry name" value="Cation/H_exchanger_TM"/>
</dbReference>
<dbReference type="GO" id="GO:0006813">
    <property type="term" value="P:potassium ion transport"/>
    <property type="evidence" value="ECO:0007669"/>
    <property type="project" value="UniProtKB-KW"/>
</dbReference>
<feature type="domain" description="RCK C-terminal" evidence="9">
    <location>
        <begin position="659"/>
        <end position="743"/>
    </location>
</feature>
<evidence type="ECO:0000256" key="3">
    <source>
        <dbReference type="ARBA" id="ARBA00022448"/>
    </source>
</evidence>
<feature type="transmembrane region" description="Helical" evidence="8">
    <location>
        <begin position="222"/>
        <end position="239"/>
    </location>
</feature>
<feature type="transmembrane region" description="Helical" evidence="8">
    <location>
        <begin position="119"/>
        <end position="138"/>
    </location>
</feature>
<dbReference type="GO" id="GO:0016020">
    <property type="term" value="C:membrane"/>
    <property type="evidence" value="ECO:0007669"/>
    <property type="project" value="UniProtKB-SubCell"/>
</dbReference>
<sequence>MIHVPQLIIDLAFILGVAGATTLLFKWLKQPLVLGYIIAGLLVGPNFPYLPSIAEVESIQIWAEIGVIFLLFSLGLEFSFKKLAKVGGTATITAVTEVVGMLLLGYITGQLLNWSFMDSVFLGGILSISSTTIIIRAFDELGVKSQKFASIVFGILVVEDLVAILLLVLLSTVAVTQQFGGTAMLNSVVKLAFFLSVWFLGGIYLVPTFLRKAKKLMNEETLLVISVALCLLMVILATNAGFSPALGAFIMGSILAETIYAEKIEHLTKSVKELFGAVFFVSVGMLIDPKMLVEYAGPVIIITFITIFGKALTSGLGALASGQPLKQAIQTGLSLAQIGEFSFIIATLGLTLKVTSDFLYPIAVAVSAITTFTTPFLIRFSEPFYNWVERKLPESWKKFLINYSSDAQTISSVSDWQVVLRSFAQPIITNSVVLISIILLTTNFLVPFITNAIPVEPWGRLAAAIISLSLMGPFIYALAIKRIRNRAYSRLWQDKKYSRGPLVALEIARIVLALLLVGFMLDQLYSIRVALLMAFILIGVIFPLFRQRLRKTYERIEQRFITNFNAREAEEPAKKLLPWDAHLAHFVVSPESTYVGKTLIELGIREKFGVSIAQIDRGRLTIPVPAGKERLFPGDKITVIGTDEQLSHFKTFIEVSTPQEDTETAQPSVGLRQLIVDKKFPYFGMTIRESGIRERTHGLIVGIERNGERILNPDPSTVFQFGDIVWLAGDQRLIRGIEQAAFLTTESLNPTR</sequence>
<evidence type="ECO:0000256" key="4">
    <source>
        <dbReference type="ARBA" id="ARBA00022538"/>
    </source>
</evidence>
<proteinExistence type="inferred from homology"/>
<dbReference type="InterPro" id="IPR006037">
    <property type="entry name" value="RCK_C"/>
</dbReference>
<comment type="subcellular location">
    <subcellularLocation>
        <location evidence="1">Membrane</location>
        <topology evidence="1">Multi-pass membrane protein</topology>
    </subcellularLocation>
</comment>
<feature type="transmembrane region" description="Helical" evidence="8">
    <location>
        <begin position="191"/>
        <end position="210"/>
    </location>
</feature>
<keyword evidence="11" id="KW-1185">Reference proteome</keyword>
<dbReference type="KEGG" id="add:HUW48_18830"/>
<feature type="transmembrane region" description="Helical" evidence="8">
    <location>
        <begin position="150"/>
        <end position="171"/>
    </location>
</feature>
<evidence type="ECO:0000256" key="2">
    <source>
        <dbReference type="ARBA" id="ARBA00005551"/>
    </source>
</evidence>
<evidence type="ECO:0000256" key="8">
    <source>
        <dbReference type="SAM" id="Phobius"/>
    </source>
</evidence>
<comment type="similarity">
    <text evidence="2">Belongs to the monovalent cation:proton antiporter 2 (CPA2) transporter (TC 2.A.37) family.</text>
</comment>
<evidence type="ECO:0000259" key="9">
    <source>
        <dbReference type="PROSITE" id="PS51202"/>
    </source>
</evidence>
<keyword evidence="5 8" id="KW-0812">Transmembrane</keyword>
<feature type="transmembrane region" description="Helical" evidence="8">
    <location>
        <begin position="427"/>
        <end position="449"/>
    </location>
</feature>
<evidence type="ECO:0000256" key="5">
    <source>
        <dbReference type="ARBA" id="ARBA00022692"/>
    </source>
</evidence>
<feature type="transmembrane region" description="Helical" evidence="8">
    <location>
        <begin position="461"/>
        <end position="480"/>
    </location>
</feature>
<feature type="transmembrane region" description="Helical" evidence="8">
    <location>
        <begin position="358"/>
        <end position="378"/>
    </location>
</feature>
<evidence type="ECO:0000256" key="7">
    <source>
        <dbReference type="ARBA" id="ARBA00023136"/>
    </source>
</evidence>
<dbReference type="Gene3D" id="3.30.70.1450">
    <property type="entry name" value="Regulator of K+ conductance, C-terminal domain"/>
    <property type="match status" value="2"/>
</dbReference>
<dbReference type="InterPro" id="IPR038770">
    <property type="entry name" value="Na+/solute_symporter_sf"/>
</dbReference>
<keyword evidence="7 8" id="KW-0472">Membrane</keyword>
<keyword evidence="6 8" id="KW-1133">Transmembrane helix</keyword>
<feature type="transmembrane region" description="Helical" evidence="8">
    <location>
        <begin position="6"/>
        <end position="25"/>
    </location>
</feature>
<gene>
    <name evidence="10" type="ORF">HUW48_18830</name>
</gene>
<keyword evidence="4" id="KW-0406">Ion transport</keyword>
<dbReference type="EMBL" id="CP055153">
    <property type="protein sequence ID" value="QMU29953.1"/>
    <property type="molecule type" value="Genomic_DNA"/>
</dbReference>
<dbReference type="GO" id="GO:1902600">
    <property type="term" value="P:proton transmembrane transport"/>
    <property type="evidence" value="ECO:0007669"/>
    <property type="project" value="InterPro"/>
</dbReference>
<reference evidence="10 11" key="2">
    <citation type="submission" date="2020-08" db="EMBL/GenBank/DDBJ databases">
        <title>Adhaeribacter dokdonensis sp. nov., isolated from the rhizosphere of Elymus tsukushiensis, a plant native to the Dokdo Islands, Republic of Korea.</title>
        <authorList>
            <person name="Ghim S.Y."/>
        </authorList>
    </citation>
    <scope>NUCLEOTIDE SEQUENCE [LARGE SCALE GENOMIC DNA]</scope>
    <source>
        <strain evidence="10 11">KUDC8001</strain>
    </source>
</reference>
<feature type="transmembrane region" description="Helical" evidence="8">
    <location>
        <begin position="87"/>
        <end position="107"/>
    </location>
</feature>
<dbReference type="PROSITE" id="PS51202">
    <property type="entry name" value="RCK_C"/>
    <property type="match status" value="2"/>
</dbReference>
<reference evidence="10 11" key="1">
    <citation type="submission" date="2020-06" db="EMBL/GenBank/DDBJ databases">
        <authorList>
            <person name="Hwang Y.J."/>
        </authorList>
    </citation>
    <scope>NUCLEOTIDE SEQUENCE [LARGE SCALE GENOMIC DNA]</scope>
    <source>
        <strain evidence="10 11">KUDC8001</strain>
    </source>
</reference>
<dbReference type="SUPFAM" id="SSF116726">
    <property type="entry name" value="TrkA C-terminal domain-like"/>
    <property type="match status" value="2"/>
</dbReference>
<dbReference type="Pfam" id="PF00999">
    <property type="entry name" value="Na_H_Exchanger"/>
    <property type="match status" value="1"/>
</dbReference>
<dbReference type="Proteomes" id="UP000514509">
    <property type="component" value="Chromosome"/>
</dbReference>
<evidence type="ECO:0000313" key="10">
    <source>
        <dbReference type="EMBL" id="QMU29953.1"/>
    </source>
</evidence>
<protein>
    <submittedName>
        <fullName evidence="10">Cation:proton antiporter</fullName>
    </submittedName>
</protein>
<keyword evidence="4" id="KW-0630">Potassium</keyword>
<keyword evidence="3" id="KW-0813">Transport</keyword>
<feature type="transmembrane region" description="Helical" evidence="8">
    <location>
        <begin position="501"/>
        <end position="521"/>
    </location>
</feature>
<dbReference type="AlphaFoldDB" id="A0A7L7LB19"/>
<evidence type="ECO:0000256" key="6">
    <source>
        <dbReference type="ARBA" id="ARBA00022989"/>
    </source>
</evidence>
<dbReference type="InterPro" id="IPR036721">
    <property type="entry name" value="RCK_C_sf"/>
</dbReference>
<feature type="transmembrane region" description="Helical" evidence="8">
    <location>
        <begin position="299"/>
        <end position="320"/>
    </location>
</feature>
<feature type="transmembrane region" description="Helical" evidence="8">
    <location>
        <begin position="332"/>
        <end position="352"/>
    </location>
</feature>
<name>A0A7L7LB19_9BACT</name>